<accession>A0AAW0G9E4</accession>
<feature type="compositionally biased region" description="Basic and acidic residues" evidence="1">
    <location>
        <begin position="307"/>
        <end position="319"/>
    </location>
</feature>
<evidence type="ECO:0000256" key="1">
    <source>
        <dbReference type="SAM" id="MobiDB-lite"/>
    </source>
</evidence>
<evidence type="ECO:0000313" key="3">
    <source>
        <dbReference type="EMBL" id="KAK7689411.1"/>
    </source>
</evidence>
<sequence length="332" mass="34649">MVSIHWDLSTFPSSTFLNRFTMSSGFDGLSSVCKPRAHERMVSSMTLTEEATLPLPSSSTPISNTLMAPPTTSLSLLSSSSFSGLPEQTSASLDPTLSPPDPITSTTTTLATSTTISTTTSTTISTSTKTKTTVRTSVTVSTSSTTALLTLTSSSTPTSSVPINSGVLGQEGPIPTAVGAMSTPKNSKLSHGQLAGIIVGIVSTLILAVLALSLLKKRIVKRRNTPSGEFKESGWGDRLVSSGSPGQSFGGGIDRYDIERAGNRTPSSYEDAISGIVDVLDSEHIVPDLPRTITRKPPPADSPVENEELKEPDRGHLRESAQLSDAGVGIAS</sequence>
<feature type="transmembrane region" description="Helical" evidence="2">
    <location>
        <begin position="194"/>
        <end position="215"/>
    </location>
</feature>
<feature type="region of interest" description="Disordered" evidence="1">
    <location>
        <begin position="227"/>
        <end position="252"/>
    </location>
</feature>
<feature type="compositionally biased region" description="Low complexity" evidence="1">
    <location>
        <begin position="77"/>
        <end position="96"/>
    </location>
</feature>
<organism evidence="3 4">
    <name type="scientific">Cerrena zonata</name>
    <dbReference type="NCBI Taxonomy" id="2478898"/>
    <lineage>
        <taxon>Eukaryota</taxon>
        <taxon>Fungi</taxon>
        <taxon>Dikarya</taxon>
        <taxon>Basidiomycota</taxon>
        <taxon>Agaricomycotina</taxon>
        <taxon>Agaricomycetes</taxon>
        <taxon>Polyporales</taxon>
        <taxon>Cerrenaceae</taxon>
        <taxon>Cerrena</taxon>
    </lineage>
</organism>
<dbReference type="AlphaFoldDB" id="A0AAW0G9E4"/>
<protein>
    <submittedName>
        <fullName evidence="3">Uncharacterized protein</fullName>
    </submittedName>
</protein>
<proteinExistence type="predicted"/>
<keyword evidence="2" id="KW-1133">Transmembrane helix</keyword>
<feature type="region of interest" description="Disordered" evidence="1">
    <location>
        <begin position="48"/>
        <end position="67"/>
    </location>
</feature>
<keyword evidence="2" id="KW-0812">Transmembrane</keyword>
<dbReference type="EMBL" id="JASBNA010000008">
    <property type="protein sequence ID" value="KAK7689411.1"/>
    <property type="molecule type" value="Genomic_DNA"/>
</dbReference>
<evidence type="ECO:0000313" key="4">
    <source>
        <dbReference type="Proteomes" id="UP001385951"/>
    </source>
</evidence>
<keyword evidence="4" id="KW-1185">Reference proteome</keyword>
<gene>
    <name evidence="3" type="ORF">QCA50_007203</name>
</gene>
<keyword evidence="2" id="KW-0472">Membrane</keyword>
<comment type="caution">
    <text evidence="3">The sequence shown here is derived from an EMBL/GenBank/DDBJ whole genome shotgun (WGS) entry which is preliminary data.</text>
</comment>
<feature type="compositionally biased region" description="Low complexity" evidence="1">
    <location>
        <begin position="52"/>
        <end position="66"/>
    </location>
</feature>
<name>A0AAW0G9E4_9APHY</name>
<feature type="region of interest" description="Disordered" evidence="1">
    <location>
        <begin position="77"/>
        <end position="110"/>
    </location>
</feature>
<feature type="region of interest" description="Disordered" evidence="1">
    <location>
        <begin position="288"/>
        <end position="332"/>
    </location>
</feature>
<evidence type="ECO:0000256" key="2">
    <source>
        <dbReference type="SAM" id="Phobius"/>
    </source>
</evidence>
<dbReference type="Proteomes" id="UP001385951">
    <property type="component" value="Unassembled WGS sequence"/>
</dbReference>
<reference evidence="3 4" key="1">
    <citation type="submission" date="2022-09" db="EMBL/GenBank/DDBJ databases">
        <authorList>
            <person name="Palmer J.M."/>
        </authorList>
    </citation>
    <scope>NUCLEOTIDE SEQUENCE [LARGE SCALE GENOMIC DNA]</scope>
    <source>
        <strain evidence="3 4">DSM 7382</strain>
    </source>
</reference>